<organism evidence="4 5">
    <name type="scientific">Flavobacterium caeni</name>
    <dbReference type="NCBI Taxonomy" id="490189"/>
    <lineage>
        <taxon>Bacteria</taxon>
        <taxon>Pseudomonadati</taxon>
        <taxon>Bacteroidota</taxon>
        <taxon>Flavobacteriia</taxon>
        <taxon>Flavobacteriales</taxon>
        <taxon>Flavobacteriaceae</taxon>
        <taxon>Flavobacterium</taxon>
    </lineage>
</organism>
<protein>
    <submittedName>
        <fullName evidence="4">Por secretion system C-terminal sorting domain-containing protein</fullName>
    </submittedName>
</protein>
<evidence type="ECO:0000259" key="2">
    <source>
        <dbReference type="Pfam" id="PF16116"/>
    </source>
</evidence>
<dbReference type="NCBIfam" id="TIGR04183">
    <property type="entry name" value="Por_Secre_tail"/>
    <property type="match status" value="1"/>
</dbReference>
<dbReference type="EMBL" id="FMVF01000008">
    <property type="protein sequence ID" value="SCY63523.1"/>
    <property type="molecule type" value="Genomic_DNA"/>
</dbReference>
<proteinExistence type="predicted"/>
<name>A0A1G5HIB0_9FLAO</name>
<dbReference type="Proteomes" id="UP000199354">
    <property type="component" value="Unassembled WGS sequence"/>
</dbReference>
<keyword evidence="5" id="KW-1185">Reference proteome</keyword>
<evidence type="ECO:0000259" key="3">
    <source>
        <dbReference type="Pfam" id="PF16173"/>
    </source>
</evidence>
<feature type="domain" description="DUF4832" evidence="2">
    <location>
        <begin position="214"/>
        <end position="406"/>
    </location>
</feature>
<feature type="domain" description="DUF4874" evidence="3">
    <location>
        <begin position="26"/>
        <end position="190"/>
    </location>
</feature>
<evidence type="ECO:0000313" key="5">
    <source>
        <dbReference type="Proteomes" id="UP000199354"/>
    </source>
</evidence>
<dbReference type="InterPro" id="IPR026444">
    <property type="entry name" value="Secre_tail"/>
</dbReference>
<dbReference type="InterPro" id="IPR032379">
    <property type="entry name" value="DUF4874"/>
</dbReference>
<reference evidence="4 5" key="1">
    <citation type="submission" date="2016-10" db="EMBL/GenBank/DDBJ databases">
        <authorList>
            <person name="de Groot N.N."/>
        </authorList>
    </citation>
    <scope>NUCLEOTIDE SEQUENCE [LARGE SCALE GENOMIC DNA]</scope>
    <source>
        <strain evidence="4 5">CGMCC 1.7031</strain>
    </source>
</reference>
<dbReference type="InterPro" id="IPR032267">
    <property type="entry name" value="DUF4832"/>
</dbReference>
<dbReference type="AlphaFoldDB" id="A0A1G5HIB0"/>
<dbReference type="Pfam" id="PF16116">
    <property type="entry name" value="DUF4832"/>
    <property type="match status" value="1"/>
</dbReference>
<sequence length="523" mass="57473">MMALLFAVGAHSQTQTYTASTEIFANPERGFYHYRSSGSGTYKALNQTELAGFRTNEKVTLIWREFRIDAFKNAPISADFLAKMQADFNALRAAGVKAIIRFNYTNTDGTDAPRSRVIGHIDQLKPVIQANEDVISSVEAGFIGNYGEWWFSNNYGTDDHTATNTADRIAVGNKIMELAPNRMVAFRTPTIQRQIAGATPVSAANAYNGSIVSRAAAHNDCFLSSADDWGTYLNTTTDPSYLENQSRYTFDGGETCALTTFSACTNAMATMKRFHFNYLNADYNQEVTNSWQANGCLDEVKRKLGYRFELLNSSIASGQLTINLQNVGYANIFNERKAYLVYRNTATGAETSQALTTNVRLWNAGQTTRITHVLNTALAAGTYQLFLHLPDSKLPTNPIYAVRFANNNTWDATKGYNNLNLTYTVGSGGGTTPPVVTNPTPTDPTPSTPILPVEIILGSNGIIQVQNLPCTSGNFTVAVYNTSGRLKATTMDISHLKKGYWIVKITCNGQTYTKKVYKSTGSF</sequence>
<accession>A0A1G5HIB0</accession>
<evidence type="ECO:0000256" key="1">
    <source>
        <dbReference type="ARBA" id="ARBA00022729"/>
    </source>
</evidence>
<keyword evidence="1" id="KW-0732">Signal</keyword>
<gene>
    <name evidence="4" type="ORF">SAMN02927903_01856</name>
</gene>
<dbReference type="Pfam" id="PF16173">
    <property type="entry name" value="DUF4874"/>
    <property type="match status" value="1"/>
</dbReference>
<evidence type="ECO:0000313" key="4">
    <source>
        <dbReference type="EMBL" id="SCY63523.1"/>
    </source>
</evidence>